<evidence type="ECO:0000313" key="14">
    <source>
        <dbReference type="EMBL" id="SNS41570.1"/>
    </source>
</evidence>
<protein>
    <submittedName>
        <fullName evidence="14">ATP-binding cassette, subfamily B, MsbA</fullName>
    </submittedName>
</protein>
<dbReference type="Gene3D" id="1.20.1560.10">
    <property type="entry name" value="ABC transporter type 1, transmembrane domain"/>
    <property type="match status" value="1"/>
</dbReference>
<dbReference type="PANTHER" id="PTHR43394">
    <property type="entry name" value="ATP-DEPENDENT PERMEASE MDL1, MITOCHONDRIAL"/>
    <property type="match status" value="1"/>
</dbReference>
<organism evidence="14 15">
    <name type="scientific">Noviherbaspirillum humi</name>
    <dbReference type="NCBI Taxonomy" id="1688639"/>
    <lineage>
        <taxon>Bacteria</taxon>
        <taxon>Pseudomonadati</taxon>
        <taxon>Pseudomonadota</taxon>
        <taxon>Betaproteobacteria</taxon>
        <taxon>Burkholderiales</taxon>
        <taxon>Oxalobacteraceae</taxon>
        <taxon>Noviherbaspirillum</taxon>
    </lineage>
</organism>
<keyword evidence="5" id="KW-0547">Nucleotide-binding</keyword>
<keyword evidence="2" id="KW-0813">Transport</keyword>
<accession>A0A239E9Y3</accession>
<evidence type="ECO:0000256" key="8">
    <source>
        <dbReference type="ARBA" id="ARBA00022989"/>
    </source>
</evidence>
<evidence type="ECO:0000256" key="1">
    <source>
        <dbReference type="ARBA" id="ARBA00004651"/>
    </source>
</evidence>
<feature type="transmembrane region" description="Helical" evidence="11">
    <location>
        <begin position="242"/>
        <end position="267"/>
    </location>
</feature>
<keyword evidence="10 11" id="KW-0472">Membrane</keyword>
<evidence type="ECO:0000313" key="15">
    <source>
        <dbReference type="Proteomes" id="UP000198284"/>
    </source>
</evidence>
<dbReference type="GO" id="GO:0016887">
    <property type="term" value="F:ATP hydrolysis activity"/>
    <property type="evidence" value="ECO:0007669"/>
    <property type="project" value="InterPro"/>
</dbReference>
<dbReference type="Proteomes" id="UP000198284">
    <property type="component" value="Unassembled WGS sequence"/>
</dbReference>
<feature type="domain" description="ABC transporter" evidence="12">
    <location>
        <begin position="336"/>
        <end position="571"/>
    </location>
</feature>
<evidence type="ECO:0000256" key="9">
    <source>
        <dbReference type="ARBA" id="ARBA00023055"/>
    </source>
</evidence>
<keyword evidence="7" id="KW-1278">Translocase</keyword>
<dbReference type="FunFam" id="3.40.50.300:FF:000221">
    <property type="entry name" value="Multidrug ABC transporter ATP-binding protein"/>
    <property type="match status" value="1"/>
</dbReference>
<evidence type="ECO:0000256" key="2">
    <source>
        <dbReference type="ARBA" id="ARBA00022448"/>
    </source>
</evidence>
<evidence type="ECO:0000256" key="5">
    <source>
        <dbReference type="ARBA" id="ARBA00022741"/>
    </source>
</evidence>
<dbReference type="PROSITE" id="PS50893">
    <property type="entry name" value="ABC_TRANSPORTER_2"/>
    <property type="match status" value="1"/>
</dbReference>
<dbReference type="CDD" id="cd18552">
    <property type="entry name" value="ABC_6TM_MsbA_like"/>
    <property type="match status" value="1"/>
</dbReference>
<dbReference type="PANTHER" id="PTHR43394:SF1">
    <property type="entry name" value="ATP-BINDING CASSETTE SUB-FAMILY B MEMBER 10, MITOCHONDRIAL"/>
    <property type="match status" value="1"/>
</dbReference>
<feature type="transmembrane region" description="Helical" evidence="11">
    <location>
        <begin position="54"/>
        <end position="74"/>
    </location>
</feature>
<dbReference type="InterPro" id="IPR036640">
    <property type="entry name" value="ABC1_TM_sf"/>
</dbReference>
<evidence type="ECO:0000256" key="4">
    <source>
        <dbReference type="ARBA" id="ARBA00022692"/>
    </source>
</evidence>
<name>A0A239E9Y3_9BURK</name>
<feature type="transmembrane region" description="Helical" evidence="11">
    <location>
        <begin position="273"/>
        <end position="292"/>
    </location>
</feature>
<keyword evidence="3" id="KW-1003">Cell membrane</keyword>
<keyword evidence="15" id="KW-1185">Reference proteome</keyword>
<evidence type="ECO:0000256" key="3">
    <source>
        <dbReference type="ARBA" id="ARBA00022475"/>
    </source>
</evidence>
<dbReference type="NCBIfam" id="TIGR02203">
    <property type="entry name" value="MsbA_lipidA"/>
    <property type="match status" value="1"/>
</dbReference>
<dbReference type="InterPro" id="IPR039421">
    <property type="entry name" value="Type_1_exporter"/>
</dbReference>
<evidence type="ECO:0000256" key="10">
    <source>
        <dbReference type="ARBA" id="ARBA00023136"/>
    </source>
</evidence>
<dbReference type="InterPro" id="IPR017871">
    <property type="entry name" value="ABC_transporter-like_CS"/>
</dbReference>
<dbReference type="InterPro" id="IPR003593">
    <property type="entry name" value="AAA+_ATPase"/>
</dbReference>
<dbReference type="InterPro" id="IPR027417">
    <property type="entry name" value="P-loop_NTPase"/>
</dbReference>
<keyword evidence="8 11" id="KW-1133">Transmembrane helix</keyword>
<gene>
    <name evidence="14" type="ORF">SAMN06265795_102607</name>
</gene>
<feature type="domain" description="ABC transmembrane type-1" evidence="13">
    <location>
        <begin position="22"/>
        <end position="304"/>
    </location>
</feature>
<dbReference type="InterPro" id="IPR003439">
    <property type="entry name" value="ABC_transporter-like_ATP-bd"/>
</dbReference>
<dbReference type="SMART" id="SM00382">
    <property type="entry name" value="AAA"/>
    <property type="match status" value="1"/>
</dbReference>
<keyword evidence="4 11" id="KW-0812">Transmembrane</keyword>
<dbReference type="RefSeq" id="WP_176442338.1">
    <property type="nucleotide sequence ID" value="NZ_FZOT01000002.1"/>
</dbReference>
<dbReference type="InterPro" id="IPR011527">
    <property type="entry name" value="ABC1_TM_dom"/>
</dbReference>
<evidence type="ECO:0000256" key="6">
    <source>
        <dbReference type="ARBA" id="ARBA00022840"/>
    </source>
</evidence>
<feature type="transmembrane region" description="Helical" evidence="11">
    <location>
        <begin position="21"/>
        <end position="42"/>
    </location>
</feature>
<dbReference type="SUPFAM" id="SSF90123">
    <property type="entry name" value="ABC transporter transmembrane region"/>
    <property type="match status" value="1"/>
</dbReference>
<dbReference type="InterPro" id="IPR011917">
    <property type="entry name" value="ABC_transpr_lipidA"/>
</dbReference>
<proteinExistence type="predicted"/>
<dbReference type="GO" id="GO:0005524">
    <property type="term" value="F:ATP binding"/>
    <property type="evidence" value="ECO:0007669"/>
    <property type="project" value="UniProtKB-KW"/>
</dbReference>
<dbReference type="GO" id="GO:0034040">
    <property type="term" value="F:ATPase-coupled lipid transmembrane transporter activity"/>
    <property type="evidence" value="ECO:0007669"/>
    <property type="project" value="InterPro"/>
</dbReference>
<dbReference type="PROSITE" id="PS00211">
    <property type="entry name" value="ABC_TRANSPORTER_1"/>
    <property type="match status" value="1"/>
</dbReference>
<comment type="subcellular location">
    <subcellularLocation>
        <location evidence="1">Cell membrane</location>
        <topology evidence="1">Multi-pass membrane protein</topology>
    </subcellularLocation>
</comment>
<dbReference type="GO" id="GO:0015421">
    <property type="term" value="F:ABC-type oligopeptide transporter activity"/>
    <property type="evidence" value="ECO:0007669"/>
    <property type="project" value="TreeGrafter"/>
</dbReference>
<dbReference type="Pfam" id="PF00664">
    <property type="entry name" value="ABC_membrane"/>
    <property type="match status" value="1"/>
</dbReference>
<evidence type="ECO:0000256" key="7">
    <source>
        <dbReference type="ARBA" id="ARBA00022967"/>
    </source>
</evidence>
<evidence type="ECO:0000259" key="13">
    <source>
        <dbReference type="PROSITE" id="PS50929"/>
    </source>
</evidence>
<dbReference type="EMBL" id="FZOT01000002">
    <property type="protein sequence ID" value="SNS41570.1"/>
    <property type="molecule type" value="Genomic_DNA"/>
</dbReference>
<dbReference type="Pfam" id="PF00005">
    <property type="entry name" value="ABC_tran"/>
    <property type="match status" value="1"/>
</dbReference>
<sequence length="585" mass="63819">MILPSSVKRLALLHRPYKGRLALAFLAMIITAATEPVVPYLLKLLLDKGFTGKPTFSLWLVPLTVIGIFAIRGMSTFTSSYMMTWVSTRLLNELRRQMFARLLDVPLGFYHDNTIGKVINSMMFEVQQIIEMITKVFTSIVRSALTVVGLLVWLLYLNAALTVVTLILLPLLALVVRTTGKRLKMLNEESLRVNAELTQVIEEVTRAPQVIKIFGGEAYEKARFQERSDNLRRYTMRQTSTFSATVPITQLMTACALAIVVVLALVQSHNGDVTVGGFVSFVTAMLMLLTPLKQLAEVNGPLQRGLAAAEAVFGLIDKPTERSEGKTLPGRSSGRLEFADVGFVYPETTRPALRNIDLHIAPGETVAFVGMSGSGKSTLVNLVPGFYAVSSGQILLDGTPIDDIALKSLRAQIAMVSQHVVLFDDTIANNIAYGDAEPDQGRIAAAAKAAHLTDMLAALSDGLQTRIGHNGSRLSGGQRQRLAIARAIYKDAPILILDEATSALDTESERAVQAALDELMQGRTTLVIAHRLSTIERADRIVVLADGRIVEMGSHAELLAREGVYANLHRLQFHQQATVAVPLAQ</sequence>
<feature type="transmembrane region" description="Helical" evidence="11">
    <location>
        <begin position="159"/>
        <end position="176"/>
    </location>
</feature>
<dbReference type="AlphaFoldDB" id="A0A239E9Y3"/>
<evidence type="ECO:0000256" key="11">
    <source>
        <dbReference type="SAM" id="Phobius"/>
    </source>
</evidence>
<dbReference type="GO" id="GO:0005886">
    <property type="term" value="C:plasma membrane"/>
    <property type="evidence" value="ECO:0007669"/>
    <property type="project" value="UniProtKB-SubCell"/>
</dbReference>
<dbReference type="PROSITE" id="PS50929">
    <property type="entry name" value="ABC_TM1F"/>
    <property type="match status" value="1"/>
</dbReference>
<evidence type="ECO:0000259" key="12">
    <source>
        <dbReference type="PROSITE" id="PS50893"/>
    </source>
</evidence>
<dbReference type="Gene3D" id="3.40.50.300">
    <property type="entry name" value="P-loop containing nucleotide triphosphate hydrolases"/>
    <property type="match status" value="1"/>
</dbReference>
<dbReference type="SUPFAM" id="SSF52540">
    <property type="entry name" value="P-loop containing nucleoside triphosphate hydrolases"/>
    <property type="match status" value="1"/>
</dbReference>
<keyword evidence="9" id="KW-0445">Lipid transport</keyword>
<keyword evidence="6 14" id="KW-0067">ATP-binding</keyword>
<reference evidence="14 15" key="1">
    <citation type="submission" date="2017-06" db="EMBL/GenBank/DDBJ databases">
        <authorList>
            <person name="Kim H.J."/>
            <person name="Triplett B.A."/>
        </authorList>
    </citation>
    <scope>NUCLEOTIDE SEQUENCE [LARGE SCALE GENOMIC DNA]</scope>
    <source>
        <strain evidence="14 15">U15</strain>
    </source>
</reference>